<dbReference type="InterPro" id="IPR013767">
    <property type="entry name" value="PAS_fold"/>
</dbReference>
<feature type="compositionally biased region" description="Basic and acidic residues" evidence="5">
    <location>
        <begin position="591"/>
        <end position="601"/>
    </location>
</feature>
<keyword evidence="9" id="KW-1185">Reference proteome</keyword>
<evidence type="ECO:0000259" key="6">
    <source>
        <dbReference type="PROSITE" id="PS50109"/>
    </source>
</evidence>
<feature type="compositionally biased region" description="Basic and acidic residues" evidence="5">
    <location>
        <begin position="609"/>
        <end position="627"/>
    </location>
</feature>
<dbReference type="Pfam" id="PF00989">
    <property type="entry name" value="PAS"/>
    <property type="match status" value="1"/>
</dbReference>
<evidence type="ECO:0000256" key="4">
    <source>
        <dbReference type="ARBA" id="ARBA00022777"/>
    </source>
</evidence>
<dbReference type="InterPro" id="IPR003594">
    <property type="entry name" value="HATPase_dom"/>
</dbReference>
<feature type="region of interest" description="Disordered" evidence="5">
    <location>
        <begin position="590"/>
        <end position="666"/>
    </location>
</feature>
<dbReference type="PANTHER" id="PTHR43047">
    <property type="entry name" value="TWO-COMPONENT HISTIDINE PROTEIN KINASE"/>
    <property type="match status" value="1"/>
</dbReference>
<dbReference type="CDD" id="cd00130">
    <property type="entry name" value="PAS"/>
    <property type="match status" value="1"/>
</dbReference>
<feature type="region of interest" description="Disordered" evidence="5">
    <location>
        <begin position="897"/>
        <end position="931"/>
    </location>
</feature>
<dbReference type="RefSeq" id="WP_219201241.1">
    <property type="nucleotide sequence ID" value="NZ_JAHWQX010000002.1"/>
</dbReference>
<dbReference type="NCBIfam" id="TIGR00229">
    <property type="entry name" value="sensory_box"/>
    <property type="match status" value="1"/>
</dbReference>
<gene>
    <name evidence="8" type="ORF">KY465_08515</name>
</gene>
<protein>
    <recommendedName>
        <fullName evidence="2">histidine kinase</fullName>
        <ecNumber evidence="2">2.7.13.3</ecNumber>
    </recommendedName>
</protein>
<dbReference type="InterPro" id="IPR003661">
    <property type="entry name" value="HisK_dim/P_dom"/>
</dbReference>
<feature type="domain" description="Histidine kinase" evidence="6">
    <location>
        <begin position="1181"/>
        <end position="1402"/>
    </location>
</feature>
<dbReference type="PROSITE" id="PS50112">
    <property type="entry name" value="PAS"/>
    <property type="match status" value="1"/>
</dbReference>
<keyword evidence="4" id="KW-0418">Kinase</keyword>
<keyword evidence="3" id="KW-0808">Transferase</keyword>
<dbReference type="EC" id="2.7.13.3" evidence="2"/>
<feature type="compositionally biased region" description="Basic and acidic residues" evidence="5">
    <location>
        <begin position="725"/>
        <end position="742"/>
    </location>
</feature>
<feature type="compositionally biased region" description="Polar residues" evidence="5">
    <location>
        <begin position="537"/>
        <end position="551"/>
    </location>
</feature>
<evidence type="ECO:0000313" key="9">
    <source>
        <dbReference type="Proteomes" id="UP001430804"/>
    </source>
</evidence>
<feature type="compositionally biased region" description="Basic and acidic residues" evidence="5">
    <location>
        <begin position="897"/>
        <end position="908"/>
    </location>
</feature>
<dbReference type="Pfam" id="PF13188">
    <property type="entry name" value="PAS_8"/>
    <property type="match status" value="1"/>
</dbReference>
<dbReference type="InterPro" id="IPR000014">
    <property type="entry name" value="PAS"/>
</dbReference>
<dbReference type="SMART" id="SM00091">
    <property type="entry name" value="PAS"/>
    <property type="match status" value="2"/>
</dbReference>
<feature type="region of interest" description="Disordered" evidence="5">
    <location>
        <begin position="494"/>
        <end position="556"/>
    </location>
</feature>
<dbReference type="PANTHER" id="PTHR43047:SF72">
    <property type="entry name" value="OSMOSENSING HISTIDINE PROTEIN KINASE SLN1"/>
    <property type="match status" value="1"/>
</dbReference>
<evidence type="ECO:0000256" key="2">
    <source>
        <dbReference type="ARBA" id="ARBA00012438"/>
    </source>
</evidence>
<evidence type="ECO:0000259" key="7">
    <source>
        <dbReference type="PROSITE" id="PS50112"/>
    </source>
</evidence>
<reference evidence="8" key="1">
    <citation type="submission" date="2021-07" db="EMBL/GenBank/DDBJ databases">
        <title>Pseudohoeflea marina sp. nov. a polyhydroxyalcanoate-producing bacterium.</title>
        <authorList>
            <person name="Zheng W."/>
            <person name="Yu S."/>
            <person name="Huang Y."/>
        </authorList>
    </citation>
    <scope>NUCLEOTIDE SEQUENCE</scope>
    <source>
        <strain evidence="8">DP4N28-3</strain>
    </source>
</reference>
<dbReference type="CDD" id="cd00075">
    <property type="entry name" value="HATPase"/>
    <property type="match status" value="1"/>
</dbReference>
<proteinExistence type="predicted"/>
<dbReference type="CDD" id="cd00082">
    <property type="entry name" value="HisKA"/>
    <property type="match status" value="1"/>
</dbReference>
<dbReference type="Pfam" id="PF02518">
    <property type="entry name" value="HATPase_c"/>
    <property type="match status" value="1"/>
</dbReference>
<name>A0ABS6WQJ9_9HYPH</name>
<feature type="region of interest" description="Disordered" evidence="5">
    <location>
        <begin position="315"/>
        <end position="369"/>
    </location>
</feature>
<feature type="compositionally biased region" description="Basic and acidic residues" evidence="5">
    <location>
        <begin position="263"/>
        <end position="278"/>
    </location>
</feature>
<evidence type="ECO:0000256" key="3">
    <source>
        <dbReference type="ARBA" id="ARBA00022679"/>
    </source>
</evidence>
<feature type="region of interest" description="Disordered" evidence="5">
    <location>
        <begin position="254"/>
        <end position="283"/>
    </location>
</feature>
<feature type="region of interest" description="Disordered" evidence="5">
    <location>
        <begin position="691"/>
        <end position="844"/>
    </location>
</feature>
<dbReference type="Proteomes" id="UP001430804">
    <property type="component" value="Unassembled WGS sequence"/>
</dbReference>
<sequence>MQHTRYPFIDLAVHDAIRERFAAGEALAVASPDLSVIHWANGAAADLFGHAAIYDLIEDGLEAQPALKRQIAAAVAGLARKGGQDFLMRVTRGFRRLVIGAHVQLITMPGGGAGVLISSDGVEPVRGTEARARQIISGFEGTDTHVAVLDEAGKTIAASPSFGEAALAADALMRMVRDVAEEPDRLVKRRVDGTGGPMPAAIGRLTDNPALHLLLAVEADEAASAITENRSHPAGREGGLDIARVREELRETGFAAASDADQGADRAAGKPTSGDDKAGLPLPFDEARHVTQGGIEHGRDSDTDDGLWAAVPSQLSSDMTDEERSAPDAATTQSAGDLPQASGAKRAVGDLSPSDDTAEADNAEDEEFVFDPAGRPVRFVWKMNRDGAFSEVSGEFAAAVGPHAADIVGRQFPDIARVFNLDPDHAISDLLTRRDTWSGKTVLWPVQGTDLVVPIDLAALPTYTRDRRFDGFRGFGIVRIAEARSDKEAIGLALTPGGWKGPLSRGTGTAGEEEVEAGPRETGPAATGQIDAERASTAGTNPASADGNTPSEAAEGDHDHVAAIPEMPFDASRLHRKLGASAETVAASLDKGNEGMREVASDKGAPSGVHKEAANDAAAPHDGRVAEEASSESRLPPTITPDDPFQGEAPALKVTPTARRRESDKVIDLEARRARSRETLTPLERAAFEEIGERLGTSLEAESSDAAIPPTSKEADDQPPASSTGDKRADTRTSHLDAEEHVAPAAGKASAAADDVIEPDETADAEESRDHSLAHAAAEGSDTPEARDPEGEAINGAPETETDAPSEVSTDTRAAVEPSRQKRQTKLSASVELPPRTAMPQGFTPDMIDMIPAALLVHSGDTLLHANADFFELTGYDSLEKLVDAGGLHSLLDQFPEPHDAGTEHSEEAISDPGGNAAAADSGPCAPAAREGASVLRRADGSTVPVRANLRSIKWQGGRALLFALTLPGGEIATDQESAVPAAAPPTPAEAHGEETADKDGQAAAASAAAESDEESSASETRDADAETEARLAAMTVEAGELRSILETATDGVVLIGEDNTIRSMNGAACALFGYDDAQTLDQPFAMLFAHESQRAVMDYLGGLAEHGVSSVLNDGREVIGREANGGMLPLFMTIGRLSQSRGYCAVLRDITQWKRSEEELRAAKRAAETASSHKSDFLARVSHEIRTPLNAIIGFSEMMVEERFGPIGSPRYLEYAHDIGSSGKHVLDIVNDLLDISKIEAGEIDLDFGSVSLNEQLAECVSMLQPMANSQRVIIRTSLSGSVPEVVADTRSIKQIALNLLSNAIRYTPAGGQIVVSTAYEANGSVVLRIRDTGIGMSRKELEQAMKPFGQVGPAPRQRGDGTGLGLPLTKAMVEANRARFDIVSAPKEGTLVTISFPSQRVLAE</sequence>
<dbReference type="InterPro" id="IPR005467">
    <property type="entry name" value="His_kinase_dom"/>
</dbReference>
<evidence type="ECO:0000256" key="1">
    <source>
        <dbReference type="ARBA" id="ARBA00000085"/>
    </source>
</evidence>
<accession>A0ABS6WQJ9</accession>
<feature type="compositionally biased region" description="Acidic residues" evidence="5">
    <location>
        <begin position="755"/>
        <end position="765"/>
    </location>
</feature>
<feature type="compositionally biased region" description="Low complexity" evidence="5">
    <location>
        <begin position="917"/>
        <end position="929"/>
    </location>
</feature>
<feature type="region of interest" description="Disordered" evidence="5">
    <location>
        <begin position="977"/>
        <end position="1028"/>
    </location>
</feature>
<feature type="compositionally biased region" description="Basic and acidic residues" evidence="5">
    <location>
        <begin position="991"/>
        <end position="1001"/>
    </location>
</feature>
<dbReference type="SMART" id="SM00388">
    <property type="entry name" value="HisKA"/>
    <property type="match status" value="1"/>
</dbReference>
<dbReference type="EMBL" id="JAHWQX010000002">
    <property type="protein sequence ID" value="MBW3097320.1"/>
    <property type="molecule type" value="Genomic_DNA"/>
</dbReference>
<comment type="catalytic activity">
    <reaction evidence="1">
        <text>ATP + protein L-histidine = ADP + protein N-phospho-L-histidine.</text>
        <dbReference type="EC" id="2.7.13.3"/>
    </reaction>
</comment>
<evidence type="ECO:0000256" key="5">
    <source>
        <dbReference type="SAM" id="MobiDB-lite"/>
    </source>
</evidence>
<evidence type="ECO:0000313" key="8">
    <source>
        <dbReference type="EMBL" id="MBW3097320.1"/>
    </source>
</evidence>
<dbReference type="SMART" id="SM00387">
    <property type="entry name" value="HATPase_c"/>
    <property type="match status" value="1"/>
</dbReference>
<organism evidence="8 9">
    <name type="scientific">Pseudohoeflea coraliihabitans</name>
    <dbReference type="NCBI Taxonomy" id="2860393"/>
    <lineage>
        <taxon>Bacteria</taxon>
        <taxon>Pseudomonadati</taxon>
        <taxon>Pseudomonadota</taxon>
        <taxon>Alphaproteobacteria</taxon>
        <taxon>Hyphomicrobiales</taxon>
        <taxon>Rhizobiaceae</taxon>
        <taxon>Pseudohoeflea</taxon>
    </lineage>
</organism>
<feature type="compositionally biased region" description="Low complexity" evidence="5">
    <location>
        <begin position="743"/>
        <end position="753"/>
    </location>
</feature>
<dbReference type="PROSITE" id="PS50109">
    <property type="entry name" value="HIS_KIN"/>
    <property type="match status" value="1"/>
</dbReference>
<feature type="domain" description="PAS" evidence="7">
    <location>
        <begin position="1038"/>
        <end position="1116"/>
    </location>
</feature>
<dbReference type="Pfam" id="PF00512">
    <property type="entry name" value="HisKA"/>
    <property type="match status" value="1"/>
</dbReference>
<comment type="caution">
    <text evidence="8">The sequence shown here is derived from an EMBL/GenBank/DDBJ whole genome shotgun (WGS) entry which is preliminary data.</text>
</comment>
<feature type="compositionally biased region" description="Acidic residues" evidence="5">
    <location>
        <begin position="356"/>
        <end position="369"/>
    </location>
</feature>